<organism evidence="3 4">
    <name type="scientific">Prorocentrum cordatum</name>
    <dbReference type="NCBI Taxonomy" id="2364126"/>
    <lineage>
        <taxon>Eukaryota</taxon>
        <taxon>Sar</taxon>
        <taxon>Alveolata</taxon>
        <taxon>Dinophyceae</taxon>
        <taxon>Prorocentrales</taxon>
        <taxon>Prorocentraceae</taxon>
        <taxon>Prorocentrum</taxon>
    </lineage>
</organism>
<dbReference type="InterPro" id="IPR000595">
    <property type="entry name" value="cNMP-bd_dom"/>
</dbReference>
<dbReference type="InterPro" id="IPR018490">
    <property type="entry name" value="cNMP-bd_dom_sf"/>
</dbReference>
<comment type="caution">
    <text evidence="3">The sequence shown here is derived from an EMBL/GenBank/DDBJ whole genome shotgun (WGS) entry which is preliminary data.</text>
</comment>
<evidence type="ECO:0000313" key="3">
    <source>
        <dbReference type="EMBL" id="CAK0895721.1"/>
    </source>
</evidence>
<name>A0ABN9X8C9_9DINO</name>
<proteinExistence type="predicted"/>
<dbReference type="EMBL" id="CAUYUJ010020082">
    <property type="protein sequence ID" value="CAK0895721.1"/>
    <property type="molecule type" value="Genomic_DNA"/>
</dbReference>
<dbReference type="SUPFAM" id="SSF51206">
    <property type="entry name" value="cAMP-binding domain-like"/>
    <property type="match status" value="1"/>
</dbReference>
<feature type="compositionally biased region" description="Low complexity" evidence="1">
    <location>
        <begin position="1"/>
        <end position="21"/>
    </location>
</feature>
<dbReference type="Proteomes" id="UP001189429">
    <property type="component" value="Unassembled WGS sequence"/>
</dbReference>
<gene>
    <name evidence="3" type="ORF">PCOR1329_LOCUS74394</name>
</gene>
<dbReference type="PROSITE" id="PS50042">
    <property type="entry name" value="CNMP_BINDING_3"/>
    <property type="match status" value="1"/>
</dbReference>
<reference evidence="3" key="1">
    <citation type="submission" date="2023-10" db="EMBL/GenBank/DDBJ databases">
        <authorList>
            <person name="Chen Y."/>
            <person name="Shah S."/>
            <person name="Dougan E. K."/>
            <person name="Thang M."/>
            <person name="Chan C."/>
        </authorList>
    </citation>
    <scope>NUCLEOTIDE SEQUENCE [LARGE SCALE GENOMIC DNA]</scope>
</reference>
<evidence type="ECO:0000313" key="4">
    <source>
        <dbReference type="Proteomes" id="UP001189429"/>
    </source>
</evidence>
<accession>A0ABN9X8C9</accession>
<feature type="region of interest" description="Disordered" evidence="1">
    <location>
        <begin position="1"/>
        <end position="26"/>
    </location>
</feature>
<keyword evidence="4" id="KW-1185">Reference proteome</keyword>
<protein>
    <recommendedName>
        <fullName evidence="2">Cyclic nucleotide-binding domain-containing protein</fullName>
    </recommendedName>
</protein>
<sequence length="288" mass="30365">MGAAPSGEAAASSAAQGSPAGPERPGLASWASMADLALATRRMKVIPSLPAECQVEALRALWRNLRWVQAGTPLLRPSEPNDRMIVIVQGEAEAVFGGYDLAHIPLLPAGSFVGEAALVVPSSAGVADSSHLHLPHLAPERLRPLRCLRRRALLPGPLQAEVESFLRTSRGLKFKGWVRTTRESLVADLTRKEFLAAVARHDAGSASGLSELAHVHCNVWQNVKTFGERRELGAQDFAALRVVCEGPTRVSCAGFQRGAEVAWGALLADGPFGACAGPSRAAARAAPA</sequence>
<evidence type="ECO:0000259" key="2">
    <source>
        <dbReference type="PROSITE" id="PS50042"/>
    </source>
</evidence>
<feature type="domain" description="Cyclic nucleotide-binding" evidence="2">
    <location>
        <begin position="45"/>
        <end position="119"/>
    </location>
</feature>
<evidence type="ECO:0000256" key="1">
    <source>
        <dbReference type="SAM" id="MobiDB-lite"/>
    </source>
</evidence>